<evidence type="ECO:0000256" key="1">
    <source>
        <dbReference type="SAM" id="MobiDB-lite"/>
    </source>
</evidence>
<sequence length="157" mass="17913">MGFLAARVRNAPALIGVLSFISSVAMIQARNMIRPRPPQFLVEMQIHQQRTLREQKQNKASNVQETKKHRPRTKETESQAQHSPMYFAAPIAGPRLRVLACDPLWWVTYAASMPFFIFPMSSALVDETEVLTTSSSSFVVIHVRDSWWQRMLDAQNG</sequence>
<keyword evidence="3" id="KW-1185">Reference proteome</keyword>
<evidence type="ECO:0000313" key="2">
    <source>
        <dbReference type="EMBL" id="OAG14512.1"/>
    </source>
</evidence>
<organism evidence="2 3">
    <name type="scientific">Alternaria alternata</name>
    <name type="common">Alternaria rot fungus</name>
    <name type="synonym">Torula alternata</name>
    <dbReference type="NCBI Taxonomy" id="5599"/>
    <lineage>
        <taxon>Eukaryota</taxon>
        <taxon>Fungi</taxon>
        <taxon>Dikarya</taxon>
        <taxon>Ascomycota</taxon>
        <taxon>Pezizomycotina</taxon>
        <taxon>Dothideomycetes</taxon>
        <taxon>Pleosporomycetidae</taxon>
        <taxon>Pleosporales</taxon>
        <taxon>Pleosporineae</taxon>
        <taxon>Pleosporaceae</taxon>
        <taxon>Alternaria</taxon>
        <taxon>Alternaria sect. Alternaria</taxon>
        <taxon>Alternaria alternata complex</taxon>
    </lineage>
</organism>
<dbReference type="AlphaFoldDB" id="A0A177D5X4"/>
<dbReference type="RefSeq" id="XP_018379933.1">
    <property type="nucleotide sequence ID" value="XM_018527814.1"/>
</dbReference>
<gene>
    <name evidence="2" type="ORF">CC77DRAFT_1054761</name>
</gene>
<protein>
    <submittedName>
        <fullName evidence="2">Uncharacterized protein</fullName>
    </submittedName>
</protein>
<feature type="region of interest" description="Disordered" evidence="1">
    <location>
        <begin position="51"/>
        <end position="80"/>
    </location>
</feature>
<dbReference type="KEGG" id="aalt:CC77DRAFT_1054761"/>
<dbReference type="EMBL" id="KV441499">
    <property type="protein sequence ID" value="OAG14512.1"/>
    <property type="molecule type" value="Genomic_DNA"/>
</dbReference>
<dbReference type="GeneID" id="29113408"/>
<dbReference type="Proteomes" id="UP000077248">
    <property type="component" value="Unassembled WGS sequence"/>
</dbReference>
<dbReference type="VEuPathDB" id="FungiDB:CC77DRAFT_1054761"/>
<accession>A0A177D5X4</accession>
<reference evidence="2 3" key="1">
    <citation type="submission" date="2016-05" db="EMBL/GenBank/DDBJ databases">
        <title>Comparative analysis of secretome profiles of manganese(II)-oxidizing ascomycete fungi.</title>
        <authorList>
            <consortium name="DOE Joint Genome Institute"/>
            <person name="Zeiner C.A."/>
            <person name="Purvine S.O."/>
            <person name="Zink E.M."/>
            <person name="Wu S."/>
            <person name="Pasa-Tolic L."/>
            <person name="Chaput D.L."/>
            <person name="Haridas S."/>
            <person name="Grigoriev I.V."/>
            <person name="Santelli C.M."/>
            <person name="Hansel C.M."/>
        </authorList>
    </citation>
    <scope>NUCLEOTIDE SEQUENCE [LARGE SCALE GENOMIC DNA]</scope>
    <source>
        <strain evidence="2 3">SRC1lrK2f</strain>
    </source>
</reference>
<evidence type="ECO:0000313" key="3">
    <source>
        <dbReference type="Proteomes" id="UP000077248"/>
    </source>
</evidence>
<proteinExistence type="predicted"/>
<name>A0A177D5X4_ALTAL</name>